<dbReference type="Pfam" id="PF08561">
    <property type="entry name" value="Ribosomal_L37"/>
    <property type="match status" value="1"/>
</dbReference>
<evidence type="ECO:0000256" key="5">
    <source>
        <dbReference type="ARBA" id="ARBA00023274"/>
    </source>
</evidence>
<keyword evidence="2" id="KW-0809">Transit peptide</keyword>
<feature type="non-terminal residue" evidence="8">
    <location>
        <position position="1"/>
    </location>
</feature>
<comment type="caution">
    <text evidence="8">The sequence shown here is derived from an EMBL/GenBank/DDBJ whole genome shotgun (WGS) entry which is preliminary data.</text>
</comment>
<name>A0AAV2RFB0_MEGNR</name>
<dbReference type="AlphaFoldDB" id="A0AAV2RFB0"/>
<comment type="subcellular location">
    <subcellularLocation>
        <location evidence="1">Mitochondrion</location>
    </subcellularLocation>
</comment>
<evidence type="ECO:0000256" key="2">
    <source>
        <dbReference type="ARBA" id="ARBA00022946"/>
    </source>
</evidence>
<dbReference type="PANTHER" id="PTHR28595:SF1">
    <property type="entry name" value="LARGE RIBOSOMAL SUBUNIT PROTEIN ML54"/>
    <property type="match status" value="1"/>
</dbReference>
<dbReference type="Proteomes" id="UP001497623">
    <property type="component" value="Unassembled WGS sequence"/>
</dbReference>
<keyword evidence="3" id="KW-0689">Ribosomal protein</keyword>
<keyword evidence="9" id="KW-1185">Reference proteome</keyword>
<evidence type="ECO:0000256" key="7">
    <source>
        <dbReference type="ARBA" id="ARBA00035179"/>
    </source>
</evidence>
<evidence type="ECO:0000256" key="4">
    <source>
        <dbReference type="ARBA" id="ARBA00023128"/>
    </source>
</evidence>
<organism evidence="8 9">
    <name type="scientific">Meganyctiphanes norvegica</name>
    <name type="common">Northern krill</name>
    <name type="synonym">Thysanopoda norvegica</name>
    <dbReference type="NCBI Taxonomy" id="48144"/>
    <lineage>
        <taxon>Eukaryota</taxon>
        <taxon>Metazoa</taxon>
        <taxon>Ecdysozoa</taxon>
        <taxon>Arthropoda</taxon>
        <taxon>Crustacea</taxon>
        <taxon>Multicrustacea</taxon>
        <taxon>Malacostraca</taxon>
        <taxon>Eumalacostraca</taxon>
        <taxon>Eucarida</taxon>
        <taxon>Euphausiacea</taxon>
        <taxon>Euphausiidae</taxon>
        <taxon>Meganyctiphanes</taxon>
    </lineage>
</organism>
<dbReference type="InterPro" id="IPR013870">
    <property type="entry name" value="Ribosomal_mL54"/>
</dbReference>
<keyword evidence="5" id="KW-0687">Ribonucleoprotein</keyword>
<dbReference type="EMBL" id="CAXKWB010020996">
    <property type="protein sequence ID" value="CAL4122917.1"/>
    <property type="molecule type" value="Genomic_DNA"/>
</dbReference>
<reference evidence="8 9" key="1">
    <citation type="submission" date="2024-05" db="EMBL/GenBank/DDBJ databases">
        <authorList>
            <person name="Wallberg A."/>
        </authorList>
    </citation>
    <scope>NUCLEOTIDE SEQUENCE [LARGE SCALE GENOMIC DNA]</scope>
</reference>
<evidence type="ECO:0000313" key="9">
    <source>
        <dbReference type="Proteomes" id="UP001497623"/>
    </source>
</evidence>
<comment type="similarity">
    <text evidence="6">Belongs to the mitochondrion-specific ribosomal protein mL54 family.</text>
</comment>
<dbReference type="GO" id="GO:0005762">
    <property type="term" value="C:mitochondrial large ribosomal subunit"/>
    <property type="evidence" value="ECO:0007669"/>
    <property type="project" value="TreeGrafter"/>
</dbReference>
<accession>A0AAV2RFB0</accession>
<keyword evidence="4" id="KW-0496">Mitochondrion</keyword>
<gene>
    <name evidence="8" type="ORF">MNOR_LOCUS23626</name>
</gene>
<dbReference type="PANTHER" id="PTHR28595">
    <property type="entry name" value="39S RIBOSOMAL PROTEIN L54, MITOCHONDRIAL"/>
    <property type="match status" value="1"/>
</dbReference>
<proteinExistence type="inferred from homology"/>
<protein>
    <recommendedName>
        <fullName evidence="7">Large ribosomal subunit protein mL54</fullName>
    </recommendedName>
</protein>
<evidence type="ECO:0000256" key="3">
    <source>
        <dbReference type="ARBA" id="ARBA00022980"/>
    </source>
</evidence>
<evidence type="ECO:0000256" key="1">
    <source>
        <dbReference type="ARBA" id="ARBA00004173"/>
    </source>
</evidence>
<dbReference type="GO" id="GO:0003735">
    <property type="term" value="F:structural constituent of ribosome"/>
    <property type="evidence" value="ECO:0007669"/>
    <property type="project" value="TreeGrafter"/>
</dbReference>
<evidence type="ECO:0000256" key="6">
    <source>
        <dbReference type="ARBA" id="ARBA00033752"/>
    </source>
</evidence>
<sequence>NMALGRTPANYLIKSTFISTNKLNFLPTCSHIQHMNYAKPLLAGMKKGAKKGGKLGPAAEKVILPVETDPVKLVTYCCGSDSTLENPQDIKLGEDSEYPDWLWTLRTGKAPPLEEMDPETKQYWIKLRRMKMWENNKLASLKKF</sequence>
<evidence type="ECO:0000313" key="8">
    <source>
        <dbReference type="EMBL" id="CAL4122917.1"/>
    </source>
</evidence>